<dbReference type="EMBL" id="LJIG01016101">
    <property type="protein sequence ID" value="KRT81611.1"/>
    <property type="molecule type" value="Genomic_DNA"/>
</dbReference>
<dbReference type="PROSITE" id="PS51257">
    <property type="entry name" value="PROKAR_LIPOPROTEIN"/>
    <property type="match status" value="1"/>
</dbReference>
<dbReference type="CDD" id="cd09218">
    <property type="entry name" value="TLP-PA"/>
    <property type="match status" value="1"/>
</dbReference>
<keyword evidence="2" id="KW-0732">Signal</keyword>
<dbReference type="PANTHER" id="PTHR31048">
    <property type="entry name" value="OS03G0233200 PROTEIN"/>
    <property type="match status" value="1"/>
</dbReference>
<reference evidence="3 4" key="1">
    <citation type="submission" date="2015-09" db="EMBL/GenBank/DDBJ databases">
        <title>Draft genome of the scarab beetle Oryctes borbonicus.</title>
        <authorList>
            <person name="Meyer J.M."/>
            <person name="Markov G.V."/>
            <person name="Baskaran P."/>
            <person name="Herrmann M."/>
            <person name="Sommer R.J."/>
            <person name="Roedelsperger C."/>
        </authorList>
    </citation>
    <scope>NUCLEOTIDE SEQUENCE [LARGE SCALE GENOMIC DNA]</scope>
    <source>
        <strain evidence="3">OB123</strain>
        <tissue evidence="3">Whole animal</tissue>
    </source>
</reference>
<name>A0A0T6B342_9SCAR</name>
<feature type="chain" id="PRO_5006668317" description="Thaumatin" evidence="2">
    <location>
        <begin position="18"/>
        <end position="238"/>
    </location>
</feature>
<evidence type="ECO:0000313" key="3">
    <source>
        <dbReference type="EMBL" id="KRT81611.1"/>
    </source>
</evidence>
<feature type="disulfide bond" evidence="1">
    <location>
        <begin position="74"/>
        <end position="81"/>
    </location>
</feature>
<dbReference type="Gene3D" id="2.60.110.10">
    <property type="entry name" value="Thaumatin"/>
    <property type="match status" value="1"/>
</dbReference>
<gene>
    <name evidence="3" type="ORF">AMK59_6341</name>
</gene>
<feature type="disulfide bond" evidence="1">
    <location>
        <begin position="158"/>
        <end position="174"/>
    </location>
</feature>
<dbReference type="InterPro" id="IPR001938">
    <property type="entry name" value="Thaumatin"/>
</dbReference>
<evidence type="ECO:0000313" key="4">
    <source>
        <dbReference type="Proteomes" id="UP000051574"/>
    </source>
</evidence>
<organism evidence="3 4">
    <name type="scientific">Oryctes borbonicus</name>
    <dbReference type="NCBI Taxonomy" id="1629725"/>
    <lineage>
        <taxon>Eukaryota</taxon>
        <taxon>Metazoa</taxon>
        <taxon>Ecdysozoa</taxon>
        <taxon>Arthropoda</taxon>
        <taxon>Hexapoda</taxon>
        <taxon>Insecta</taxon>
        <taxon>Pterygota</taxon>
        <taxon>Neoptera</taxon>
        <taxon>Endopterygota</taxon>
        <taxon>Coleoptera</taxon>
        <taxon>Polyphaga</taxon>
        <taxon>Scarabaeiformia</taxon>
        <taxon>Scarabaeidae</taxon>
        <taxon>Dynastinae</taxon>
        <taxon>Oryctes</taxon>
    </lineage>
</organism>
<dbReference type="AlphaFoldDB" id="A0A0T6B342"/>
<evidence type="ECO:0008006" key="5">
    <source>
        <dbReference type="Google" id="ProtNLM"/>
    </source>
</evidence>
<dbReference type="SUPFAM" id="SSF49870">
    <property type="entry name" value="Osmotin, thaumatin-like protein"/>
    <property type="match status" value="1"/>
</dbReference>
<feature type="disulfide bond" evidence="1">
    <location>
        <begin position="150"/>
        <end position="211"/>
    </location>
</feature>
<dbReference type="PRINTS" id="PR00347">
    <property type="entry name" value="THAUMATIN"/>
</dbReference>
<keyword evidence="4" id="KW-1185">Reference proteome</keyword>
<feature type="disulfide bond" evidence="1">
    <location>
        <begin position="178"/>
        <end position="187"/>
    </location>
</feature>
<keyword evidence="1" id="KW-1015">Disulfide bond</keyword>
<dbReference type="Pfam" id="PF00314">
    <property type="entry name" value="Thaumatin"/>
    <property type="match status" value="1"/>
</dbReference>
<feature type="disulfide bond" evidence="1">
    <location>
        <begin position="86"/>
        <end position="92"/>
    </location>
</feature>
<dbReference type="InterPro" id="IPR037176">
    <property type="entry name" value="Osmotin/thaumatin-like_sf"/>
</dbReference>
<evidence type="ECO:0000256" key="1">
    <source>
        <dbReference type="PIRSR" id="PIRSR002703-1"/>
    </source>
</evidence>
<dbReference type="PIRSF" id="PIRSF002703">
    <property type="entry name" value="Thaumatin"/>
    <property type="match status" value="1"/>
</dbReference>
<feature type="disulfide bond" evidence="1">
    <location>
        <begin position="188"/>
        <end position="198"/>
    </location>
</feature>
<dbReference type="PROSITE" id="PS51367">
    <property type="entry name" value="THAUMATIN_2"/>
    <property type="match status" value="1"/>
</dbReference>
<dbReference type="OrthoDB" id="430315at2759"/>
<comment type="caution">
    <text evidence="3">The sequence shown here is derived from an EMBL/GenBank/DDBJ whole genome shotgun (WGS) entry which is preliminary data.</text>
</comment>
<accession>A0A0T6B342</accession>
<feature type="disulfide bond" evidence="1">
    <location>
        <begin position="145"/>
        <end position="228"/>
    </location>
</feature>
<proteinExistence type="predicted"/>
<evidence type="ECO:0000256" key="2">
    <source>
        <dbReference type="SAM" id="SignalP"/>
    </source>
</evidence>
<sequence length="238" mass="26105">MFAKVVLLGALIAGCHSVTFIIRNDEQGPIWVGIQGNAGRKSLADGGFALSTYQEVTVTAPDNWSGRFWARTWCNEYTFHCETGDCGRTLKCDGNGGNPPATLIEITLRGWKGQDYYDISLIEGFNIKASIEPVNGTGAQGKYGCKKAACNYYLNIECPSELSLRGTVGFNIGCKSACLAFNTDQYCCRGAYSSPTTCKPNSWSQYFKLLCPDAYSYRNDDPTSTFMCTADTYRITFG</sequence>
<dbReference type="FunFam" id="2.60.110.10:FF:000004">
    <property type="entry name" value="THAUMATIN-LIKE PROTEIN 1"/>
    <property type="match status" value="1"/>
</dbReference>
<dbReference type="Proteomes" id="UP000051574">
    <property type="component" value="Unassembled WGS sequence"/>
</dbReference>
<feature type="signal peptide" evidence="2">
    <location>
        <begin position="1"/>
        <end position="17"/>
    </location>
</feature>
<dbReference type="SMART" id="SM00205">
    <property type="entry name" value="THN"/>
    <property type="match status" value="1"/>
</dbReference>
<protein>
    <recommendedName>
        <fullName evidence="5">Thaumatin</fullName>
    </recommendedName>
</protein>